<protein>
    <submittedName>
        <fullName evidence="1">Uncharacterized protein</fullName>
    </submittedName>
</protein>
<keyword evidence="2" id="KW-1185">Reference proteome</keyword>
<gene>
    <name evidence="1" type="ORF">PHJA_000120600</name>
</gene>
<dbReference type="OrthoDB" id="910650at2759"/>
<accession>A0A830BCI5</accession>
<dbReference type="AlphaFoldDB" id="A0A830BCI5"/>
<proteinExistence type="predicted"/>
<evidence type="ECO:0000313" key="2">
    <source>
        <dbReference type="Proteomes" id="UP000653305"/>
    </source>
</evidence>
<dbReference type="Proteomes" id="UP000653305">
    <property type="component" value="Unassembled WGS sequence"/>
</dbReference>
<name>A0A830BCI5_9LAMI</name>
<reference evidence="1" key="1">
    <citation type="submission" date="2020-07" db="EMBL/GenBank/DDBJ databases">
        <title>Ethylene signaling mediates host invasion by parasitic plants.</title>
        <authorList>
            <person name="Yoshida S."/>
        </authorList>
    </citation>
    <scope>NUCLEOTIDE SEQUENCE</scope>
    <source>
        <strain evidence="1">Okayama</strain>
    </source>
</reference>
<organism evidence="1 2">
    <name type="scientific">Phtheirospermum japonicum</name>
    <dbReference type="NCBI Taxonomy" id="374723"/>
    <lineage>
        <taxon>Eukaryota</taxon>
        <taxon>Viridiplantae</taxon>
        <taxon>Streptophyta</taxon>
        <taxon>Embryophyta</taxon>
        <taxon>Tracheophyta</taxon>
        <taxon>Spermatophyta</taxon>
        <taxon>Magnoliopsida</taxon>
        <taxon>eudicotyledons</taxon>
        <taxon>Gunneridae</taxon>
        <taxon>Pentapetalae</taxon>
        <taxon>asterids</taxon>
        <taxon>lamiids</taxon>
        <taxon>Lamiales</taxon>
        <taxon>Orobanchaceae</taxon>
        <taxon>Orobanchaceae incertae sedis</taxon>
        <taxon>Phtheirospermum</taxon>
    </lineage>
</organism>
<dbReference type="EMBL" id="BMAC01000012">
    <property type="protein sequence ID" value="GFP79771.1"/>
    <property type="molecule type" value="Genomic_DNA"/>
</dbReference>
<sequence length="163" mass="18625">MVQPPTNPPTAVSTQNSSYYFDDEITCLDAIQSLIHPEVINQHVNAGNHFSNGGDNMAIQQERNIQSMSSQEDFHQRITRHIESQQAYNQANSRLESHLYNNSLVQPSWHMNSLTRDIRTEFGVSTSNRSSWNNFRGNTTDAETDTTNVNIDEWLNFSDYDSP</sequence>
<evidence type="ECO:0000313" key="1">
    <source>
        <dbReference type="EMBL" id="GFP79771.1"/>
    </source>
</evidence>
<comment type="caution">
    <text evidence="1">The sequence shown here is derived from an EMBL/GenBank/DDBJ whole genome shotgun (WGS) entry which is preliminary data.</text>
</comment>